<protein>
    <submittedName>
        <fullName evidence="2">Unannotated protein</fullName>
    </submittedName>
</protein>
<feature type="compositionally biased region" description="Basic and acidic residues" evidence="1">
    <location>
        <begin position="11"/>
        <end position="20"/>
    </location>
</feature>
<dbReference type="SUPFAM" id="SSF53474">
    <property type="entry name" value="alpha/beta-Hydrolases"/>
    <property type="match status" value="1"/>
</dbReference>
<gene>
    <name evidence="2" type="ORF">UFOPK3217_00875</name>
</gene>
<organism evidence="2">
    <name type="scientific">freshwater metagenome</name>
    <dbReference type="NCBI Taxonomy" id="449393"/>
    <lineage>
        <taxon>unclassified sequences</taxon>
        <taxon>metagenomes</taxon>
        <taxon>ecological metagenomes</taxon>
    </lineage>
</organism>
<feature type="region of interest" description="Disordered" evidence="1">
    <location>
        <begin position="1"/>
        <end position="23"/>
    </location>
</feature>
<dbReference type="EMBL" id="CAFABJ010000139">
    <property type="protein sequence ID" value="CAB4831498.1"/>
    <property type="molecule type" value="Genomic_DNA"/>
</dbReference>
<reference evidence="2" key="1">
    <citation type="submission" date="2020-05" db="EMBL/GenBank/DDBJ databases">
        <authorList>
            <person name="Chiriac C."/>
            <person name="Salcher M."/>
            <person name="Ghai R."/>
            <person name="Kavagutti S V."/>
        </authorList>
    </citation>
    <scope>NUCLEOTIDE SEQUENCE</scope>
</reference>
<accession>A0A6J7AG73</accession>
<name>A0A6J7AG73_9ZZZZ</name>
<proteinExistence type="predicted"/>
<dbReference type="InterPro" id="IPR029058">
    <property type="entry name" value="AB_hydrolase_fold"/>
</dbReference>
<evidence type="ECO:0000256" key="1">
    <source>
        <dbReference type="SAM" id="MobiDB-lite"/>
    </source>
</evidence>
<dbReference type="Gene3D" id="3.40.50.1820">
    <property type="entry name" value="alpha/beta hydrolase"/>
    <property type="match status" value="1"/>
</dbReference>
<sequence length="38" mass="4213">MAKDLSAPRTIIKDAGHCPNEDQPEETVKVLTNFWSGL</sequence>
<dbReference type="AlphaFoldDB" id="A0A6J7AG73"/>
<evidence type="ECO:0000313" key="2">
    <source>
        <dbReference type="EMBL" id="CAB4831498.1"/>
    </source>
</evidence>